<dbReference type="InterPro" id="IPR052588">
    <property type="entry name" value="Kelch_domain_protein"/>
</dbReference>
<feature type="compositionally biased region" description="Low complexity" evidence="1">
    <location>
        <begin position="1"/>
        <end position="13"/>
    </location>
</feature>
<protein>
    <recommendedName>
        <fullName evidence="4">DUF4110 domain-containing protein</fullName>
    </recommendedName>
</protein>
<sequence length="513" mass="57916">MGKSKSSSKSASKLAKKAKQEEKAAKSELKAIKGKGKEENLEDILAQFQEEWKTKHAVKEEVQLAAPSRRLNATFTAHGDHLWLIGGEYFDGDKAYLYNDTFRYNPDKNEWRLYTSPNAPAPRSAHAAVAIPKDGGQIWLFGGEYANPSQTNFYHYRDLWMFSLKDYTWEKIETKKGPTARSGHRMTFWKQYIVLYGGFHDTGVKTSYLSDLWIFDTETYKWKEIEMRATDRAPGARSGFSMIPAPEGVVIHGGYRKEYLKGSKSVGMALEDTWLLHMDLDLTKFRWEKRKKGGLAPSLRSGTSMTHWSAKGLGVLFGGVLDHESDEDLSSVFYNDLYTYNPSTSKWSLLTINAKKKKMGGSKKRRAKQAAAVDSDAMAVDEDVDMDAAVEAEEGDSDDEADQKMAVDGKTEGNETPDAPVLPLTRSNAMIAVLKNTLYIYGGSYETEKREYTLDDFFALNLEKRDGYKVLRETVLDAEVWHGSDDEDQMDEDDDDEDDEDEDSEDGSSDEDE</sequence>
<evidence type="ECO:0000313" key="3">
    <source>
        <dbReference type="Proteomes" id="UP000620104"/>
    </source>
</evidence>
<evidence type="ECO:0008006" key="4">
    <source>
        <dbReference type="Google" id="ProtNLM"/>
    </source>
</evidence>
<dbReference type="AlphaFoldDB" id="A0A8H3YHT3"/>
<accession>A0A8H3YHT3</accession>
<feature type="compositionally biased region" description="Acidic residues" evidence="1">
    <location>
        <begin position="485"/>
        <end position="513"/>
    </location>
</feature>
<feature type="compositionally biased region" description="Basic and acidic residues" evidence="1">
    <location>
        <begin position="18"/>
        <end position="31"/>
    </location>
</feature>
<evidence type="ECO:0000256" key="1">
    <source>
        <dbReference type="SAM" id="MobiDB-lite"/>
    </source>
</evidence>
<feature type="compositionally biased region" description="Basic and acidic residues" evidence="1">
    <location>
        <begin position="402"/>
        <end position="413"/>
    </location>
</feature>
<evidence type="ECO:0000313" key="2">
    <source>
        <dbReference type="EMBL" id="GHJ90355.1"/>
    </source>
</evidence>
<feature type="compositionally biased region" description="Acidic residues" evidence="1">
    <location>
        <begin position="391"/>
        <end position="401"/>
    </location>
</feature>
<dbReference type="EMBL" id="BLZA01000058">
    <property type="protein sequence ID" value="GHJ90355.1"/>
    <property type="molecule type" value="Genomic_DNA"/>
</dbReference>
<dbReference type="InterPro" id="IPR015915">
    <property type="entry name" value="Kelch-typ_b-propeller"/>
</dbReference>
<feature type="region of interest" description="Disordered" evidence="1">
    <location>
        <begin position="477"/>
        <end position="513"/>
    </location>
</feature>
<feature type="region of interest" description="Disordered" evidence="1">
    <location>
        <begin position="391"/>
        <end position="422"/>
    </location>
</feature>
<organism evidence="2 3">
    <name type="scientific">Naganishia liquefaciens</name>
    <dbReference type="NCBI Taxonomy" id="104408"/>
    <lineage>
        <taxon>Eukaryota</taxon>
        <taxon>Fungi</taxon>
        <taxon>Dikarya</taxon>
        <taxon>Basidiomycota</taxon>
        <taxon>Agaricomycotina</taxon>
        <taxon>Tremellomycetes</taxon>
        <taxon>Filobasidiales</taxon>
        <taxon>Filobasidiaceae</taxon>
        <taxon>Naganishia</taxon>
    </lineage>
</organism>
<feature type="region of interest" description="Disordered" evidence="1">
    <location>
        <begin position="1"/>
        <end position="31"/>
    </location>
</feature>
<dbReference type="Proteomes" id="UP000620104">
    <property type="component" value="Unassembled WGS sequence"/>
</dbReference>
<dbReference type="Gene3D" id="2.120.10.80">
    <property type="entry name" value="Kelch-type beta propeller"/>
    <property type="match status" value="2"/>
</dbReference>
<dbReference type="PANTHER" id="PTHR46063:SF1">
    <property type="entry name" value="KELCH DOMAIN-CONTAINING PROTEIN 4"/>
    <property type="match status" value="1"/>
</dbReference>
<name>A0A8H3YHT3_9TREE</name>
<dbReference type="PANTHER" id="PTHR46063">
    <property type="entry name" value="KELCH DOMAIN-CONTAINING PROTEIN"/>
    <property type="match status" value="1"/>
</dbReference>
<gene>
    <name evidence="2" type="ORF">NliqN6_6757</name>
</gene>
<dbReference type="OrthoDB" id="4447at2759"/>
<dbReference type="Pfam" id="PF24681">
    <property type="entry name" value="Kelch_KLHDC2_KLHL20_DRC7"/>
    <property type="match status" value="1"/>
</dbReference>
<dbReference type="SUPFAM" id="SSF117281">
    <property type="entry name" value="Kelch motif"/>
    <property type="match status" value="1"/>
</dbReference>
<comment type="caution">
    <text evidence="2">The sequence shown here is derived from an EMBL/GenBank/DDBJ whole genome shotgun (WGS) entry which is preliminary data.</text>
</comment>
<reference evidence="2" key="1">
    <citation type="submission" date="2020-07" db="EMBL/GenBank/DDBJ databases">
        <title>Draft Genome Sequence of a Deep-Sea Yeast, Naganishia (Cryptococcus) liquefaciens strain N6.</title>
        <authorList>
            <person name="Han Y.W."/>
            <person name="Kajitani R."/>
            <person name="Morimoto H."/>
            <person name="Parhat M."/>
            <person name="Tsubouchi H."/>
            <person name="Bakenova O."/>
            <person name="Ogata M."/>
            <person name="Argunhan B."/>
            <person name="Aoki R."/>
            <person name="Kajiwara S."/>
            <person name="Itoh T."/>
            <person name="Iwasaki H."/>
        </authorList>
    </citation>
    <scope>NUCLEOTIDE SEQUENCE</scope>
    <source>
        <strain evidence="2">N6</strain>
    </source>
</reference>
<proteinExistence type="predicted"/>
<keyword evidence="3" id="KW-1185">Reference proteome</keyword>